<gene>
    <name evidence="2" type="ORF">P691DRAFT_803697</name>
</gene>
<reference evidence="2" key="1">
    <citation type="submission" date="2020-11" db="EMBL/GenBank/DDBJ databases">
        <authorList>
            <consortium name="DOE Joint Genome Institute"/>
            <person name="Ahrendt S."/>
            <person name="Riley R."/>
            <person name="Andreopoulos W."/>
            <person name="Labutti K."/>
            <person name="Pangilinan J."/>
            <person name="Ruiz-Duenas F.J."/>
            <person name="Barrasa J.M."/>
            <person name="Sanchez-Garcia M."/>
            <person name="Camarero S."/>
            <person name="Miyauchi S."/>
            <person name="Serrano A."/>
            <person name="Linde D."/>
            <person name="Babiker R."/>
            <person name="Drula E."/>
            <person name="Ayuso-Fernandez I."/>
            <person name="Pacheco R."/>
            <person name="Padilla G."/>
            <person name="Ferreira P."/>
            <person name="Barriuso J."/>
            <person name="Kellner H."/>
            <person name="Castanera R."/>
            <person name="Alfaro M."/>
            <person name="Ramirez L."/>
            <person name="Pisabarro A.G."/>
            <person name="Kuo A."/>
            <person name="Tritt A."/>
            <person name="Lipzen A."/>
            <person name="He G."/>
            <person name="Yan M."/>
            <person name="Ng V."/>
            <person name="Cullen D."/>
            <person name="Martin F."/>
            <person name="Rosso M.-N."/>
            <person name="Henrissat B."/>
            <person name="Hibbett D."/>
            <person name="Martinez A.T."/>
            <person name="Grigoriev I.V."/>
        </authorList>
    </citation>
    <scope>NUCLEOTIDE SEQUENCE</scope>
    <source>
        <strain evidence="2">MF-IS2</strain>
    </source>
</reference>
<feature type="compositionally biased region" description="Low complexity" evidence="1">
    <location>
        <begin position="71"/>
        <end position="93"/>
    </location>
</feature>
<keyword evidence="3" id="KW-1185">Reference proteome</keyword>
<protein>
    <submittedName>
        <fullName evidence="2">Uncharacterized protein</fullName>
    </submittedName>
</protein>
<feature type="compositionally biased region" description="Basic and acidic residues" evidence="1">
    <location>
        <begin position="56"/>
        <end position="65"/>
    </location>
</feature>
<organism evidence="2 3">
    <name type="scientific">Macrolepiota fuliginosa MF-IS2</name>
    <dbReference type="NCBI Taxonomy" id="1400762"/>
    <lineage>
        <taxon>Eukaryota</taxon>
        <taxon>Fungi</taxon>
        <taxon>Dikarya</taxon>
        <taxon>Basidiomycota</taxon>
        <taxon>Agaricomycotina</taxon>
        <taxon>Agaricomycetes</taxon>
        <taxon>Agaricomycetidae</taxon>
        <taxon>Agaricales</taxon>
        <taxon>Agaricineae</taxon>
        <taxon>Agaricaceae</taxon>
        <taxon>Macrolepiota</taxon>
    </lineage>
</organism>
<dbReference type="EMBL" id="MU151239">
    <property type="protein sequence ID" value="KAF9446554.1"/>
    <property type="molecule type" value="Genomic_DNA"/>
</dbReference>
<proteinExistence type="predicted"/>
<feature type="region of interest" description="Disordered" evidence="1">
    <location>
        <begin position="56"/>
        <end position="144"/>
    </location>
</feature>
<evidence type="ECO:0000313" key="2">
    <source>
        <dbReference type="EMBL" id="KAF9446554.1"/>
    </source>
</evidence>
<evidence type="ECO:0000256" key="1">
    <source>
        <dbReference type="SAM" id="MobiDB-lite"/>
    </source>
</evidence>
<evidence type="ECO:0000313" key="3">
    <source>
        <dbReference type="Proteomes" id="UP000807342"/>
    </source>
</evidence>
<sequence length="192" mass="20621">MQPQLEKMFPGAAAENEGFCGQIYADLVAHLAQNRGVTQGAHARSFSYASDDEQDFGLRWDKSGPEPRPPSSSLLSLSPQVSVAAAAAPTRTSSGGGSMTTRAKAARLGRGAPPTTPSRPVRASRSLRPGPRVGVGSSERVKREGGRLAHLVDGLEGTREEIRALIDGRRRELGTWERMEEILTLVLEDYGQ</sequence>
<dbReference type="AlphaFoldDB" id="A0A9P5X8P4"/>
<accession>A0A9P5X8P4</accession>
<dbReference type="Proteomes" id="UP000807342">
    <property type="component" value="Unassembled WGS sequence"/>
</dbReference>
<comment type="caution">
    <text evidence="2">The sequence shown here is derived from an EMBL/GenBank/DDBJ whole genome shotgun (WGS) entry which is preliminary data.</text>
</comment>
<name>A0A9P5X8P4_9AGAR</name>